<evidence type="ECO:0000256" key="1">
    <source>
        <dbReference type="ARBA" id="ARBA00004141"/>
    </source>
</evidence>
<dbReference type="Pfam" id="PF00002">
    <property type="entry name" value="7tm_2"/>
    <property type="match status" value="1"/>
</dbReference>
<accession>A0A3S1AUE3</accession>
<reference evidence="7 8" key="1">
    <citation type="submission" date="2019-01" db="EMBL/GenBank/DDBJ databases">
        <title>A draft genome assembly of the solar-powered sea slug Elysia chlorotica.</title>
        <authorList>
            <person name="Cai H."/>
            <person name="Li Q."/>
            <person name="Fang X."/>
            <person name="Li J."/>
            <person name="Curtis N.E."/>
            <person name="Altenburger A."/>
            <person name="Shibata T."/>
            <person name="Feng M."/>
            <person name="Maeda T."/>
            <person name="Schwartz J.A."/>
            <person name="Shigenobu S."/>
            <person name="Lundholm N."/>
            <person name="Nishiyama T."/>
            <person name="Yang H."/>
            <person name="Hasebe M."/>
            <person name="Li S."/>
            <person name="Pierce S.K."/>
            <person name="Wang J."/>
        </authorList>
    </citation>
    <scope>NUCLEOTIDE SEQUENCE [LARGE SCALE GENOMIC DNA]</scope>
    <source>
        <strain evidence="7">EC2010</strain>
        <tissue evidence="7">Whole organism of an adult</tissue>
    </source>
</reference>
<dbReference type="Gene3D" id="1.20.1070.10">
    <property type="entry name" value="Rhodopsin 7-helix transmembrane proteins"/>
    <property type="match status" value="1"/>
</dbReference>
<evidence type="ECO:0000256" key="4">
    <source>
        <dbReference type="ARBA" id="ARBA00023136"/>
    </source>
</evidence>
<keyword evidence="2 5" id="KW-0812">Transmembrane</keyword>
<dbReference type="Proteomes" id="UP000271974">
    <property type="component" value="Unassembled WGS sequence"/>
</dbReference>
<feature type="domain" description="G-protein coupled receptors family 2 profile 2" evidence="6">
    <location>
        <begin position="316"/>
        <end position="497"/>
    </location>
</feature>
<evidence type="ECO:0000256" key="2">
    <source>
        <dbReference type="ARBA" id="ARBA00022692"/>
    </source>
</evidence>
<dbReference type="PANTHER" id="PTHR45902">
    <property type="entry name" value="LATROPHILIN RECEPTOR-LIKE PROTEIN A"/>
    <property type="match status" value="1"/>
</dbReference>
<evidence type="ECO:0000313" key="7">
    <source>
        <dbReference type="EMBL" id="RUS68554.1"/>
    </source>
</evidence>
<gene>
    <name evidence="7" type="ORF">EGW08_023684</name>
</gene>
<name>A0A3S1AUE3_ELYCH</name>
<feature type="transmembrane region" description="Helical" evidence="5">
    <location>
        <begin position="432"/>
        <end position="454"/>
    </location>
</feature>
<dbReference type="GO" id="GO:0007166">
    <property type="term" value="P:cell surface receptor signaling pathway"/>
    <property type="evidence" value="ECO:0007669"/>
    <property type="project" value="InterPro"/>
</dbReference>
<dbReference type="OrthoDB" id="10051649at2759"/>
<protein>
    <recommendedName>
        <fullName evidence="6">G-protein coupled receptors family 2 profile 2 domain-containing protein</fullName>
    </recommendedName>
</protein>
<evidence type="ECO:0000256" key="5">
    <source>
        <dbReference type="SAM" id="Phobius"/>
    </source>
</evidence>
<evidence type="ECO:0000259" key="6">
    <source>
        <dbReference type="PROSITE" id="PS50261"/>
    </source>
</evidence>
<keyword evidence="4 5" id="KW-0472">Membrane</keyword>
<keyword evidence="3 5" id="KW-1133">Transmembrane helix</keyword>
<feature type="transmembrane region" description="Helical" evidence="5">
    <location>
        <begin position="317"/>
        <end position="341"/>
    </location>
</feature>
<dbReference type="InterPro" id="IPR000832">
    <property type="entry name" value="GPCR_2_secretin-like"/>
</dbReference>
<keyword evidence="8" id="KW-1185">Reference proteome</keyword>
<sequence>GVCQPALCAAGKVLGEDGQCWTAIEQVRGLGYKLFLVLRPQNTTRVSTEEAHSLAEYIAKRVSESCEDVEIEISITAQIDEGGLCGSARLENISVSAFLVGNKSIGRSEYEKDLLNRLSGQWEAKIKETNIQVALESAMLGIGFEPLTYRNVTGGACAIPLPDRHIELNSQSSYGSDLYRIYIPVLQTTPGPTEISSSAPCNSFVSETCQSQHEQIVYTAKFSSLHVSTIWLYKDLFIDVTHSLTCPTVGMNVTQRIMSEDIAEIKFRFMGHEFSVGGTEHITVQEDEVLICIDTFKRIMDQVVIKEKQNTLQRVNYYLQVICFSMSIVCLTMSAVTYFLFASLRSLPGLNNLSLCVSLAAAQICLLITAGWGLDGRLPRDYCYAHALLLHLAWLSAFAWMSVCCIHMFRVFRTHDNTFLDSRSDNKRHRFYCLYGFGVPALIVIANIAINAGVSGGESTGYNRDIVSWTLAVLYGRWCCRCWSLCAWSSSPTASCL</sequence>
<proteinExistence type="predicted"/>
<evidence type="ECO:0000313" key="8">
    <source>
        <dbReference type="Proteomes" id="UP000271974"/>
    </source>
</evidence>
<feature type="non-terminal residue" evidence="7">
    <location>
        <position position="1"/>
    </location>
</feature>
<feature type="transmembrane region" description="Helical" evidence="5">
    <location>
        <begin position="392"/>
        <end position="412"/>
    </location>
</feature>
<dbReference type="PROSITE" id="PS50261">
    <property type="entry name" value="G_PROTEIN_RECEP_F2_4"/>
    <property type="match status" value="1"/>
</dbReference>
<dbReference type="STRING" id="188477.A0A3S1AUE3"/>
<dbReference type="GO" id="GO:0004930">
    <property type="term" value="F:G protein-coupled receptor activity"/>
    <property type="evidence" value="ECO:0007669"/>
    <property type="project" value="InterPro"/>
</dbReference>
<dbReference type="InterPro" id="IPR017981">
    <property type="entry name" value="GPCR_2-like_7TM"/>
</dbReference>
<comment type="caution">
    <text evidence="7">The sequence shown here is derived from an EMBL/GenBank/DDBJ whole genome shotgun (WGS) entry which is preliminary data.</text>
</comment>
<dbReference type="EMBL" id="RQTK01002345">
    <property type="protein sequence ID" value="RUS68554.1"/>
    <property type="molecule type" value="Genomic_DNA"/>
</dbReference>
<organism evidence="7 8">
    <name type="scientific">Elysia chlorotica</name>
    <name type="common">Eastern emerald elysia</name>
    <name type="synonym">Sea slug</name>
    <dbReference type="NCBI Taxonomy" id="188477"/>
    <lineage>
        <taxon>Eukaryota</taxon>
        <taxon>Metazoa</taxon>
        <taxon>Spiralia</taxon>
        <taxon>Lophotrochozoa</taxon>
        <taxon>Mollusca</taxon>
        <taxon>Gastropoda</taxon>
        <taxon>Heterobranchia</taxon>
        <taxon>Euthyneura</taxon>
        <taxon>Panpulmonata</taxon>
        <taxon>Sacoglossa</taxon>
        <taxon>Placobranchoidea</taxon>
        <taxon>Plakobranchidae</taxon>
        <taxon>Elysia</taxon>
    </lineage>
</organism>
<dbReference type="AlphaFoldDB" id="A0A3S1AUE3"/>
<evidence type="ECO:0000256" key="3">
    <source>
        <dbReference type="ARBA" id="ARBA00022989"/>
    </source>
</evidence>
<feature type="transmembrane region" description="Helical" evidence="5">
    <location>
        <begin position="353"/>
        <end position="372"/>
    </location>
</feature>
<comment type="subcellular location">
    <subcellularLocation>
        <location evidence="1">Membrane</location>
        <topology evidence="1">Multi-pass membrane protein</topology>
    </subcellularLocation>
</comment>
<dbReference type="PANTHER" id="PTHR45902:SF1">
    <property type="entry name" value="LATROPHILIN RECEPTOR-LIKE PROTEIN A"/>
    <property type="match status" value="1"/>
</dbReference>
<dbReference type="GO" id="GO:0016020">
    <property type="term" value="C:membrane"/>
    <property type="evidence" value="ECO:0007669"/>
    <property type="project" value="UniProtKB-SubCell"/>
</dbReference>
<dbReference type="InterPro" id="IPR053231">
    <property type="entry name" value="GPCR_LN-TM7"/>
</dbReference>